<dbReference type="InterPro" id="IPR037401">
    <property type="entry name" value="SnoaL-like"/>
</dbReference>
<dbReference type="Proteomes" id="UP000567293">
    <property type="component" value="Unassembled WGS sequence"/>
</dbReference>
<reference evidence="12" key="1">
    <citation type="submission" date="2020-06" db="EMBL/GenBank/DDBJ databases">
        <title>Legume-microbial interactions unlock mineral nutrients during tropical forest succession.</title>
        <authorList>
            <person name="Epihov D.Z."/>
        </authorList>
    </citation>
    <scope>NUCLEOTIDE SEQUENCE [LARGE SCALE GENOMIC DNA]</scope>
    <source>
        <strain evidence="12">Pan2503</strain>
    </source>
</reference>
<dbReference type="InterPro" id="IPR013324">
    <property type="entry name" value="RNA_pol_sigma_r3/r4-like"/>
</dbReference>
<dbReference type="InterPro" id="IPR036388">
    <property type="entry name" value="WH-like_DNA-bd_sf"/>
</dbReference>
<dbReference type="InterPro" id="IPR039425">
    <property type="entry name" value="RNA_pol_sigma-70-like"/>
</dbReference>
<dbReference type="Gene3D" id="1.10.1740.10">
    <property type="match status" value="1"/>
</dbReference>
<dbReference type="PROSITE" id="PS01063">
    <property type="entry name" value="SIGMA70_ECF"/>
    <property type="match status" value="1"/>
</dbReference>
<proteinExistence type="inferred from homology"/>
<evidence type="ECO:0000256" key="8">
    <source>
        <dbReference type="SAM" id="MobiDB-lite"/>
    </source>
</evidence>
<dbReference type="Pfam" id="PF04542">
    <property type="entry name" value="Sigma70_r2"/>
    <property type="match status" value="1"/>
</dbReference>
<dbReference type="GO" id="GO:0016987">
    <property type="term" value="F:sigma factor activity"/>
    <property type="evidence" value="ECO:0007669"/>
    <property type="project" value="UniProtKB-KW"/>
</dbReference>
<protein>
    <recommendedName>
        <fullName evidence="7">RNA polymerase sigma factor</fullName>
    </recommendedName>
</protein>
<dbReference type="AlphaFoldDB" id="A0A7V8NLT2"/>
<comment type="similarity">
    <text evidence="1 7">Belongs to the sigma-70 factor family. ECF subfamily.</text>
</comment>
<sequence length="355" mass="39539">MTAEPSHQEQASQRTKQAFEQRAEPFRREIKLHCYRMLGSVHEAEDLVQETFLRAWRSFDSFEGGSFRAWLYRIATNACLNALASRKSMQRWLPDQHGPAAVETTVGGPATDVAWLEPYPDSNLEGIADQAANPEARYTSREAVQLAFVATIQQLPPRQRAALLLCDVLGWAAAEAATLLGGSTASINSALQRARATLAKAYPDGRPPVVPEPNPAQQKLLGRYLQAWEGHDLDGFVALLKEDAIYTMPPWRQWFAGREAIRSFFATAWQNWTGFRMLPAAANGQPAFAFYAHRIGADATPAAHSLHVLALEHDMISRLTLFVQYADPHLFRSFRLPLILPDAESAELNSTPHHS</sequence>
<evidence type="ECO:0000256" key="5">
    <source>
        <dbReference type="ARBA" id="ARBA00023125"/>
    </source>
</evidence>
<keyword evidence="5 7" id="KW-0238">DNA-binding</keyword>
<dbReference type="PANTHER" id="PTHR43133">
    <property type="entry name" value="RNA POLYMERASE ECF-TYPE SIGMA FACTO"/>
    <property type="match status" value="1"/>
</dbReference>
<keyword evidence="13" id="KW-1185">Reference proteome</keyword>
<dbReference type="SUPFAM" id="SSF88946">
    <property type="entry name" value="Sigma2 domain of RNA polymerase sigma factors"/>
    <property type="match status" value="1"/>
</dbReference>
<dbReference type="InterPro" id="IPR032710">
    <property type="entry name" value="NTF2-like_dom_sf"/>
</dbReference>
<feature type="domain" description="RNA polymerase sigma-70 region 2" evidence="9">
    <location>
        <begin position="26"/>
        <end position="87"/>
    </location>
</feature>
<keyword evidence="4 7" id="KW-0731">Sigma factor</keyword>
<keyword evidence="3 7" id="KW-0805">Transcription regulation</keyword>
<feature type="region of interest" description="Disordered" evidence="8">
    <location>
        <begin position="1"/>
        <end position="21"/>
    </location>
</feature>
<dbReference type="InterPro" id="IPR000838">
    <property type="entry name" value="RNA_pol_sigma70_ECF_CS"/>
</dbReference>
<dbReference type="InterPro" id="IPR013325">
    <property type="entry name" value="RNA_pol_sigma_r2"/>
</dbReference>
<gene>
    <name evidence="12" type="ORF">HRJ53_01810</name>
</gene>
<evidence type="ECO:0000313" key="12">
    <source>
        <dbReference type="EMBL" id="MBA0083709.1"/>
    </source>
</evidence>
<dbReference type="NCBIfam" id="TIGR02937">
    <property type="entry name" value="sigma70-ECF"/>
    <property type="match status" value="1"/>
</dbReference>
<dbReference type="SUPFAM" id="SSF88659">
    <property type="entry name" value="Sigma3 and sigma4 domains of RNA polymerase sigma factors"/>
    <property type="match status" value="1"/>
</dbReference>
<dbReference type="InterPro" id="IPR014305">
    <property type="entry name" value="RNA_pol_sigma-G_actinobac"/>
</dbReference>
<dbReference type="Pfam" id="PF12680">
    <property type="entry name" value="SnoaL_2"/>
    <property type="match status" value="1"/>
</dbReference>
<feature type="domain" description="SnoaL-like" evidence="11">
    <location>
        <begin position="223"/>
        <end position="311"/>
    </location>
</feature>
<dbReference type="InterPro" id="IPR013249">
    <property type="entry name" value="RNA_pol_sigma70_r4_t2"/>
</dbReference>
<comment type="caution">
    <text evidence="12">The sequence shown here is derived from an EMBL/GenBank/DDBJ whole genome shotgun (WGS) entry which is preliminary data.</text>
</comment>
<keyword evidence="6 7" id="KW-0804">Transcription</keyword>
<evidence type="ECO:0000259" key="10">
    <source>
        <dbReference type="Pfam" id="PF08281"/>
    </source>
</evidence>
<evidence type="ECO:0000256" key="2">
    <source>
        <dbReference type="ARBA" id="ARBA00011344"/>
    </source>
</evidence>
<evidence type="ECO:0000256" key="6">
    <source>
        <dbReference type="ARBA" id="ARBA00023163"/>
    </source>
</evidence>
<evidence type="ECO:0000256" key="1">
    <source>
        <dbReference type="ARBA" id="ARBA00010641"/>
    </source>
</evidence>
<dbReference type="Pfam" id="PF08281">
    <property type="entry name" value="Sigma70_r4_2"/>
    <property type="match status" value="1"/>
</dbReference>
<name>A0A7V8NLT2_9BACT</name>
<dbReference type="Gene3D" id="3.10.450.50">
    <property type="match status" value="1"/>
</dbReference>
<evidence type="ECO:0000256" key="3">
    <source>
        <dbReference type="ARBA" id="ARBA00023015"/>
    </source>
</evidence>
<dbReference type="SUPFAM" id="SSF54427">
    <property type="entry name" value="NTF2-like"/>
    <property type="match status" value="1"/>
</dbReference>
<dbReference type="EMBL" id="JACDQQ010000182">
    <property type="protein sequence ID" value="MBA0083709.1"/>
    <property type="molecule type" value="Genomic_DNA"/>
</dbReference>
<accession>A0A7V8NLT2</accession>
<evidence type="ECO:0000259" key="11">
    <source>
        <dbReference type="Pfam" id="PF12680"/>
    </source>
</evidence>
<dbReference type="InterPro" id="IPR014284">
    <property type="entry name" value="RNA_pol_sigma-70_dom"/>
</dbReference>
<organism evidence="12 13">
    <name type="scientific">Candidatus Acidiferrum panamense</name>
    <dbReference type="NCBI Taxonomy" id="2741543"/>
    <lineage>
        <taxon>Bacteria</taxon>
        <taxon>Pseudomonadati</taxon>
        <taxon>Acidobacteriota</taxon>
        <taxon>Terriglobia</taxon>
        <taxon>Candidatus Acidiferrales</taxon>
        <taxon>Candidatus Acidiferrum</taxon>
    </lineage>
</organism>
<evidence type="ECO:0000313" key="13">
    <source>
        <dbReference type="Proteomes" id="UP000567293"/>
    </source>
</evidence>
<dbReference type="PANTHER" id="PTHR43133:SF65">
    <property type="entry name" value="ECF RNA POLYMERASE SIGMA FACTOR SIGG"/>
    <property type="match status" value="1"/>
</dbReference>
<dbReference type="Gene3D" id="1.10.10.10">
    <property type="entry name" value="Winged helix-like DNA-binding domain superfamily/Winged helix DNA-binding domain"/>
    <property type="match status" value="1"/>
</dbReference>
<dbReference type="NCBIfam" id="TIGR02960">
    <property type="entry name" value="SigX5"/>
    <property type="match status" value="1"/>
</dbReference>
<dbReference type="GO" id="GO:0003677">
    <property type="term" value="F:DNA binding"/>
    <property type="evidence" value="ECO:0007669"/>
    <property type="project" value="UniProtKB-KW"/>
</dbReference>
<dbReference type="NCBIfam" id="NF006089">
    <property type="entry name" value="PRK08241.1"/>
    <property type="match status" value="1"/>
</dbReference>
<evidence type="ECO:0000259" key="9">
    <source>
        <dbReference type="Pfam" id="PF04542"/>
    </source>
</evidence>
<comment type="subunit">
    <text evidence="2">Interacts transiently with the RNA polymerase catalytic core formed by RpoA, RpoB, RpoC and RpoZ (2 alpha, 1 beta, 1 beta' and 1 omega subunit) to form the RNA polymerase holoenzyme that can initiate transcription.</text>
</comment>
<evidence type="ECO:0000256" key="4">
    <source>
        <dbReference type="ARBA" id="ARBA00023082"/>
    </source>
</evidence>
<evidence type="ECO:0000256" key="7">
    <source>
        <dbReference type="RuleBase" id="RU000716"/>
    </source>
</evidence>
<feature type="domain" description="RNA polymerase sigma factor 70 region 4 type 2" evidence="10">
    <location>
        <begin position="147"/>
        <end position="198"/>
    </location>
</feature>
<dbReference type="InterPro" id="IPR007627">
    <property type="entry name" value="RNA_pol_sigma70_r2"/>
</dbReference>
<dbReference type="GO" id="GO:0006352">
    <property type="term" value="P:DNA-templated transcription initiation"/>
    <property type="evidence" value="ECO:0007669"/>
    <property type="project" value="InterPro"/>
</dbReference>